<dbReference type="Proteomes" id="UP001642409">
    <property type="component" value="Unassembled WGS sequence"/>
</dbReference>
<reference evidence="3 4" key="2">
    <citation type="submission" date="2024-07" db="EMBL/GenBank/DDBJ databases">
        <authorList>
            <person name="Akdeniz Z."/>
        </authorList>
    </citation>
    <scope>NUCLEOTIDE SEQUENCE [LARGE SCALE GENOMIC DNA]</scope>
</reference>
<gene>
    <name evidence="3" type="ORF">HINF_LOCUS31936</name>
    <name evidence="2" type="ORF">HINF_LOCUS65202</name>
</gene>
<keyword evidence="1" id="KW-0732">Signal</keyword>
<evidence type="ECO:0000313" key="2">
    <source>
        <dbReference type="EMBL" id="CAI9977557.1"/>
    </source>
</evidence>
<dbReference type="AlphaFoldDB" id="A0AA86RJ53"/>
<reference evidence="2" key="1">
    <citation type="submission" date="2023-06" db="EMBL/GenBank/DDBJ databases">
        <authorList>
            <person name="Kurt Z."/>
        </authorList>
    </citation>
    <scope>NUCLEOTIDE SEQUENCE</scope>
</reference>
<comment type="caution">
    <text evidence="2">The sequence shown here is derived from an EMBL/GenBank/DDBJ whole genome shotgun (WGS) entry which is preliminary data.</text>
</comment>
<evidence type="ECO:0000256" key="1">
    <source>
        <dbReference type="SAM" id="SignalP"/>
    </source>
</evidence>
<keyword evidence="4" id="KW-1185">Reference proteome</keyword>
<feature type="chain" id="PRO_5041641338" evidence="1">
    <location>
        <begin position="21"/>
        <end position="187"/>
    </location>
</feature>
<proteinExistence type="predicted"/>
<evidence type="ECO:0000313" key="3">
    <source>
        <dbReference type="EMBL" id="CAL6028709.1"/>
    </source>
</evidence>
<dbReference type="EMBL" id="CAXDID020000108">
    <property type="protein sequence ID" value="CAL6028709.1"/>
    <property type="molecule type" value="Genomic_DNA"/>
</dbReference>
<evidence type="ECO:0000313" key="4">
    <source>
        <dbReference type="Proteomes" id="UP001642409"/>
    </source>
</evidence>
<name>A0AA86RJ53_9EUKA</name>
<dbReference type="EMBL" id="CATOUU010001179">
    <property type="protein sequence ID" value="CAI9977557.1"/>
    <property type="molecule type" value="Genomic_DNA"/>
</dbReference>
<sequence>MHLPKFLVQTLFLLLGLVVGGQLVKFIDRKSKRAVSELESTSLQQATSYIFNQNNLSYLEKKLSSAKVQFKISKINVVSANAVMKNTENASVIYCVLKTDIQTTINTKRFHLDIKINKLACACNISADNLKLSQIQLDFDFSPKFISKSIVKFGIEQFLNRKLSKGILNDFKLLFEKTGTETAKTAE</sequence>
<organism evidence="2">
    <name type="scientific">Hexamita inflata</name>
    <dbReference type="NCBI Taxonomy" id="28002"/>
    <lineage>
        <taxon>Eukaryota</taxon>
        <taxon>Metamonada</taxon>
        <taxon>Diplomonadida</taxon>
        <taxon>Hexamitidae</taxon>
        <taxon>Hexamitinae</taxon>
        <taxon>Hexamita</taxon>
    </lineage>
</organism>
<feature type="signal peptide" evidence="1">
    <location>
        <begin position="1"/>
        <end position="20"/>
    </location>
</feature>
<accession>A0AA86RJ53</accession>
<protein>
    <submittedName>
        <fullName evidence="3">Hypothetical_protein</fullName>
    </submittedName>
</protein>